<evidence type="ECO:0000313" key="1">
    <source>
        <dbReference type="EMBL" id="GBN85256.1"/>
    </source>
</evidence>
<dbReference type="Proteomes" id="UP000499080">
    <property type="component" value="Unassembled WGS sequence"/>
</dbReference>
<gene>
    <name evidence="1" type="ORF">AVEN_41121_1</name>
</gene>
<keyword evidence="2" id="KW-1185">Reference proteome</keyword>
<protein>
    <submittedName>
        <fullName evidence="1">Uncharacterized protein</fullName>
    </submittedName>
</protein>
<dbReference type="EMBL" id="BGPR01020695">
    <property type="protein sequence ID" value="GBN85256.1"/>
    <property type="molecule type" value="Genomic_DNA"/>
</dbReference>
<reference evidence="1 2" key="1">
    <citation type="journal article" date="2019" name="Sci. Rep.">
        <title>Orb-weaving spider Araneus ventricosus genome elucidates the spidroin gene catalogue.</title>
        <authorList>
            <person name="Kono N."/>
            <person name="Nakamura H."/>
            <person name="Ohtoshi R."/>
            <person name="Moran D.A.P."/>
            <person name="Shinohara A."/>
            <person name="Yoshida Y."/>
            <person name="Fujiwara M."/>
            <person name="Mori M."/>
            <person name="Tomita M."/>
            <person name="Arakawa K."/>
        </authorList>
    </citation>
    <scope>NUCLEOTIDE SEQUENCE [LARGE SCALE GENOMIC DNA]</scope>
</reference>
<name>A0A4Y2SCF3_ARAVE</name>
<dbReference type="AlphaFoldDB" id="A0A4Y2SCF3"/>
<proteinExistence type="predicted"/>
<organism evidence="1 2">
    <name type="scientific">Araneus ventricosus</name>
    <name type="common">Orbweaver spider</name>
    <name type="synonym">Epeira ventricosa</name>
    <dbReference type="NCBI Taxonomy" id="182803"/>
    <lineage>
        <taxon>Eukaryota</taxon>
        <taxon>Metazoa</taxon>
        <taxon>Ecdysozoa</taxon>
        <taxon>Arthropoda</taxon>
        <taxon>Chelicerata</taxon>
        <taxon>Arachnida</taxon>
        <taxon>Araneae</taxon>
        <taxon>Araneomorphae</taxon>
        <taxon>Entelegynae</taxon>
        <taxon>Araneoidea</taxon>
        <taxon>Araneidae</taxon>
        <taxon>Araneus</taxon>
    </lineage>
</organism>
<evidence type="ECO:0000313" key="2">
    <source>
        <dbReference type="Proteomes" id="UP000499080"/>
    </source>
</evidence>
<comment type="caution">
    <text evidence="1">The sequence shown here is derived from an EMBL/GenBank/DDBJ whole genome shotgun (WGS) entry which is preliminary data.</text>
</comment>
<accession>A0A4Y2SCF3</accession>
<sequence>MSSIFQRRDSTICATSLYLFCNLNESGSAGPLPLTSAPLEPHQWPSAEVLRTGRRGALLGKRLSAGLVARGSPGFPAPRTNVGQFPLKVLPMMHLVHFEYLWPYFLPNCLLKRQISLVKYHKFHISTFYLQFQILFVTYLAKFAGVC</sequence>